<evidence type="ECO:0000256" key="3">
    <source>
        <dbReference type="ARBA" id="ARBA00023163"/>
    </source>
</evidence>
<dbReference type="Proteomes" id="UP000199529">
    <property type="component" value="Unassembled WGS sequence"/>
</dbReference>
<gene>
    <name evidence="5" type="ORF">SAMN05216215_106440</name>
</gene>
<dbReference type="GO" id="GO:0043565">
    <property type="term" value="F:sequence-specific DNA binding"/>
    <property type="evidence" value="ECO:0007669"/>
    <property type="project" value="InterPro"/>
</dbReference>
<dbReference type="SMART" id="SM00342">
    <property type="entry name" value="HTH_ARAC"/>
    <property type="match status" value="1"/>
</dbReference>
<accession>A0A1H3SGE9</accession>
<keyword evidence="3" id="KW-0804">Transcription</keyword>
<dbReference type="EMBL" id="FNOK01000064">
    <property type="protein sequence ID" value="SDZ36807.1"/>
    <property type="molecule type" value="Genomic_DNA"/>
</dbReference>
<name>A0A1H3SGE9_9PSEU</name>
<dbReference type="Pfam" id="PF12833">
    <property type="entry name" value="HTH_18"/>
    <property type="match status" value="1"/>
</dbReference>
<protein>
    <submittedName>
        <fullName evidence="5">Helix-turn-helix domain-containing protein</fullName>
    </submittedName>
</protein>
<evidence type="ECO:0000256" key="2">
    <source>
        <dbReference type="ARBA" id="ARBA00023125"/>
    </source>
</evidence>
<evidence type="ECO:0000256" key="1">
    <source>
        <dbReference type="ARBA" id="ARBA00023015"/>
    </source>
</evidence>
<keyword evidence="6" id="KW-1185">Reference proteome</keyword>
<proteinExistence type="predicted"/>
<dbReference type="AlphaFoldDB" id="A0A1H3SGE9"/>
<keyword evidence="2" id="KW-0238">DNA-binding</keyword>
<evidence type="ECO:0000313" key="5">
    <source>
        <dbReference type="EMBL" id="SDZ36807.1"/>
    </source>
</evidence>
<dbReference type="PANTHER" id="PTHR46796:SF15">
    <property type="entry name" value="BLL1074 PROTEIN"/>
    <property type="match status" value="1"/>
</dbReference>
<dbReference type="RefSeq" id="WP_093276550.1">
    <property type="nucleotide sequence ID" value="NZ_FNOK01000064.1"/>
</dbReference>
<reference evidence="6" key="1">
    <citation type="submission" date="2016-10" db="EMBL/GenBank/DDBJ databases">
        <authorList>
            <person name="Varghese N."/>
            <person name="Submissions S."/>
        </authorList>
    </citation>
    <scope>NUCLEOTIDE SEQUENCE [LARGE SCALE GENOMIC DNA]</scope>
    <source>
        <strain evidence="6">CGMCC 4.3530</strain>
    </source>
</reference>
<dbReference type="PROSITE" id="PS01124">
    <property type="entry name" value="HTH_ARAC_FAMILY_2"/>
    <property type="match status" value="1"/>
</dbReference>
<dbReference type="Gene3D" id="1.10.10.60">
    <property type="entry name" value="Homeodomain-like"/>
    <property type="match status" value="1"/>
</dbReference>
<dbReference type="InterPro" id="IPR018060">
    <property type="entry name" value="HTH_AraC"/>
</dbReference>
<dbReference type="GO" id="GO:0003700">
    <property type="term" value="F:DNA-binding transcription factor activity"/>
    <property type="evidence" value="ECO:0007669"/>
    <property type="project" value="InterPro"/>
</dbReference>
<evidence type="ECO:0000313" key="6">
    <source>
        <dbReference type="Proteomes" id="UP000199529"/>
    </source>
</evidence>
<keyword evidence="1" id="KW-0805">Transcription regulation</keyword>
<dbReference type="PANTHER" id="PTHR46796">
    <property type="entry name" value="HTH-TYPE TRANSCRIPTIONAL ACTIVATOR RHAS-RELATED"/>
    <property type="match status" value="1"/>
</dbReference>
<organism evidence="5 6">
    <name type="scientific">Saccharopolyspora shandongensis</name>
    <dbReference type="NCBI Taxonomy" id="418495"/>
    <lineage>
        <taxon>Bacteria</taxon>
        <taxon>Bacillati</taxon>
        <taxon>Actinomycetota</taxon>
        <taxon>Actinomycetes</taxon>
        <taxon>Pseudonocardiales</taxon>
        <taxon>Pseudonocardiaceae</taxon>
        <taxon>Saccharopolyspora</taxon>
    </lineage>
</organism>
<feature type="domain" description="HTH araC/xylS-type" evidence="4">
    <location>
        <begin position="175"/>
        <end position="258"/>
    </location>
</feature>
<sequence>MGIPLRPWAAPPDGTGTRWSHYHEFGPAKEVSSIVSLGWQGFAGWDRELQILPDGCADLVWDGRSLDVVITAGAPERRWLPGTARTLGLRLRRGGAGSLLGHRLFELPTGTTRLADVWGRRAGRAEELLASSKSFEARRNVLEALVAERLRDVQPDSRGIAAAHGLGTPGAKPADVAHELGISERGLRRLLRRETGCGPKQLQRILRFQRFHRRLPALARGRTSLAVVAAELGYADQSHLGRECRLLSGSSPAALMRSWARQDALAEKFQTARPGTARIGPRDNPFRNR</sequence>
<dbReference type="InterPro" id="IPR050204">
    <property type="entry name" value="AraC_XylS_family_regulators"/>
</dbReference>
<dbReference type="OrthoDB" id="2559672at2"/>
<evidence type="ECO:0000259" key="4">
    <source>
        <dbReference type="PROSITE" id="PS01124"/>
    </source>
</evidence>
<dbReference type="STRING" id="418495.SAMN05216215_106440"/>